<organism evidence="5 6">
    <name type="scientific">Chlorella vulgaris</name>
    <name type="common">Green alga</name>
    <dbReference type="NCBI Taxonomy" id="3077"/>
    <lineage>
        <taxon>Eukaryota</taxon>
        <taxon>Viridiplantae</taxon>
        <taxon>Chlorophyta</taxon>
        <taxon>core chlorophytes</taxon>
        <taxon>Trebouxiophyceae</taxon>
        <taxon>Chlorellales</taxon>
        <taxon>Chlorellaceae</taxon>
        <taxon>Chlorella clade</taxon>
        <taxon>Chlorella</taxon>
    </lineage>
</organism>
<evidence type="ECO:0000313" key="5">
    <source>
        <dbReference type="EMBL" id="KAI3438416.1"/>
    </source>
</evidence>
<keyword evidence="2" id="KW-0539">Nucleus</keyword>
<keyword evidence="6" id="KW-1185">Reference proteome</keyword>
<dbReference type="Gene3D" id="1.10.30.10">
    <property type="entry name" value="High mobility group box domain"/>
    <property type="match status" value="2"/>
</dbReference>
<dbReference type="OrthoDB" id="550908at2759"/>
<feature type="DNA-binding region" description="HMG box" evidence="2">
    <location>
        <begin position="353"/>
        <end position="412"/>
    </location>
</feature>
<name>A0A9D4Z2P4_CHLVU</name>
<keyword evidence="1 2" id="KW-0238">DNA-binding</keyword>
<feature type="domain" description="HMG box" evidence="4">
    <location>
        <begin position="272"/>
        <end position="340"/>
    </location>
</feature>
<feature type="region of interest" description="Disordered" evidence="3">
    <location>
        <begin position="655"/>
        <end position="687"/>
    </location>
</feature>
<dbReference type="AlphaFoldDB" id="A0A9D4Z2P4"/>
<evidence type="ECO:0000313" key="6">
    <source>
        <dbReference type="Proteomes" id="UP001055712"/>
    </source>
</evidence>
<dbReference type="SUPFAM" id="SSF47095">
    <property type="entry name" value="HMG-box"/>
    <property type="match status" value="2"/>
</dbReference>
<feature type="compositionally biased region" description="Low complexity" evidence="3">
    <location>
        <begin position="225"/>
        <end position="260"/>
    </location>
</feature>
<evidence type="ECO:0000256" key="1">
    <source>
        <dbReference type="ARBA" id="ARBA00023125"/>
    </source>
</evidence>
<feature type="domain" description="HMG box" evidence="4">
    <location>
        <begin position="353"/>
        <end position="412"/>
    </location>
</feature>
<feature type="DNA-binding region" description="HMG box" evidence="2">
    <location>
        <begin position="272"/>
        <end position="340"/>
    </location>
</feature>
<sequence>MTIVRRPGILTGVPSAAVVKAAQEGAMSQSSDLDLADIEAQVGELMATQEQQGEDGVEQGAEDAVFSTAPEEEHPVDKQATEAEEPSPDLVPDTQPATQPAGDDSAPIEPVAEEPAAEESAVAGAAPEERAAEEPPASAPTSGTASKKPIVGLKRKGFAAPRAAAVSVKAPLATTAPAKAAPLLAKKVTKGRPAPPVEAAAGEEEEKENVPKQTAPKLAAPKPQVAKPGAEAPAPKAASAKPAVPKAKPAAKLAAAAVAANTEDGEEAAVKPKRGLNAYMHFVKASREQVKADHPGLDNKELTAKLGEVYRALTAEEKAPFEEAAAADKQRYDAEVAALGPQPAKSKAARLKVAHTKSAYQLFMNEQLPGLKAEHPKAGMPELSRLVSSAWRELAEEEKEPFNLQAKELKAQAREAAARGGTSGADAAATKPAPKKRKPAGGAGPSRKRSKKAAALLAAAAAAGEGEGEEAGAAEARGADEHSDDDDEQERLACDWEANPAEHILAETTSGLYLVSRQGLGFSEYGLVDAATAKSQRLGVAADAPPCPVSLEMVEEFERFKQGIKAELHDNTDAHGELVLESLAPGSVLESCLFLGQLRAKSYPLDRPKKGDTQMKVPLVGTCTMVQRMLMVERARCSKLLEANQALREEVQALQLGGSGANKRKAGAQADADGDSPGSRAKRAAEA</sequence>
<feature type="region of interest" description="Disordered" evidence="3">
    <location>
        <begin position="410"/>
        <end position="490"/>
    </location>
</feature>
<reference evidence="5" key="2">
    <citation type="submission" date="2020-11" db="EMBL/GenBank/DDBJ databases">
        <authorList>
            <person name="Cecchin M."/>
            <person name="Marcolungo L."/>
            <person name="Rossato M."/>
            <person name="Girolomoni L."/>
            <person name="Cosentino E."/>
            <person name="Cuine S."/>
            <person name="Li-Beisson Y."/>
            <person name="Delledonne M."/>
            <person name="Ballottari M."/>
        </authorList>
    </citation>
    <scope>NUCLEOTIDE SEQUENCE</scope>
    <source>
        <strain evidence="5">211/11P</strain>
        <tissue evidence="5">Whole cell</tissue>
    </source>
</reference>
<dbReference type="PROSITE" id="PS50118">
    <property type="entry name" value="HMG_BOX_2"/>
    <property type="match status" value="2"/>
</dbReference>
<dbReference type="GO" id="GO:0003677">
    <property type="term" value="F:DNA binding"/>
    <property type="evidence" value="ECO:0007669"/>
    <property type="project" value="UniProtKB-UniRule"/>
</dbReference>
<dbReference type="Pfam" id="PF00505">
    <property type="entry name" value="HMG_box"/>
    <property type="match status" value="2"/>
</dbReference>
<accession>A0A9D4Z2P4</accession>
<dbReference type="PRINTS" id="PR00886">
    <property type="entry name" value="HIGHMOBLTY12"/>
</dbReference>
<feature type="compositionally biased region" description="Acidic residues" evidence="3">
    <location>
        <begin position="52"/>
        <end position="61"/>
    </location>
</feature>
<dbReference type="InterPro" id="IPR009071">
    <property type="entry name" value="HMG_box_dom"/>
</dbReference>
<feature type="compositionally biased region" description="Basic and acidic residues" evidence="3">
    <location>
        <begin position="71"/>
        <end position="81"/>
    </location>
</feature>
<evidence type="ECO:0000256" key="3">
    <source>
        <dbReference type="SAM" id="MobiDB-lite"/>
    </source>
</evidence>
<comment type="caution">
    <text evidence="5">The sequence shown here is derived from an EMBL/GenBank/DDBJ whole genome shotgun (WGS) entry which is preliminary data.</text>
</comment>
<dbReference type="CDD" id="cd00084">
    <property type="entry name" value="HMG-box_SF"/>
    <property type="match status" value="1"/>
</dbReference>
<dbReference type="EMBL" id="SIDB01000001">
    <property type="protein sequence ID" value="KAI3438416.1"/>
    <property type="molecule type" value="Genomic_DNA"/>
</dbReference>
<dbReference type="SMART" id="SM00398">
    <property type="entry name" value="HMG"/>
    <property type="match status" value="2"/>
</dbReference>
<reference evidence="5" key="1">
    <citation type="journal article" date="2019" name="Plant J.">
        <title>Chlorella vulgaris genome assembly and annotation reveals the molecular basis for metabolic acclimation to high light conditions.</title>
        <authorList>
            <person name="Cecchin M."/>
            <person name="Marcolungo L."/>
            <person name="Rossato M."/>
            <person name="Girolomoni L."/>
            <person name="Cosentino E."/>
            <person name="Cuine S."/>
            <person name="Li-Beisson Y."/>
            <person name="Delledonne M."/>
            <person name="Ballottari M."/>
        </authorList>
    </citation>
    <scope>NUCLEOTIDE SEQUENCE</scope>
    <source>
        <strain evidence="5">211/11P</strain>
    </source>
</reference>
<dbReference type="InterPro" id="IPR050342">
    <property type="entry name" value="HMGB"/>
</dbReference>
<evidence type="ECO:0000256" key="2">
    <source>
        <dbReference type="PROSITE-ProRule" id="PRU00267"/>
    </source>
</evidence>
<dbReference type="PANTHER" id="PTHR48112:SF22">
    <property type="entry name" value="MITOCHONDRIAL TRANSCRIPTION FACTOR A, ISOFORM B"/>
    <property type="match status" value="1"/>
</dbReference>
<gene>
    <name evidence="5" type="ORF">D9Q98_000847</name>
</gene>
<feature type="region of interest" description="Disordered" evidence="3">
    <location>
        <begin position="42"/>
        <end position="273"/>
    </location>
</feature>
<proteinExistence type="predicted"/>
<protein>
    <recommendedName>
        <fullName evidence="4">HMG box domain-containing protein</fullName>
    </recommendedName>
</protein>
<evidence type="ECO:0000259" key="4">
    <source>
        <dbReference type="PROSITE" id="PS50118"/>
    </source>
</evidence>
<feature type="compositionally biased region" description="Low complexity" evidence="3">
    <location>
        <begin position="159"/>
        <end position="186"/>
    </location>
</feature>
<dbReference type="Proteomes" id="UP001055712">
    <property type="component" value="Unassembled WGS sequence"/>
</dbReference>
<feature type="compositionally biased region" description="Low complexity" evidence="3">
    <location>
        <begin position="453"/>
        <end position="464"/>
    </location>
</feature>
<dbReference type="GO" id="GO:0005634">
    <property type="term" value="C:nucleus"/>
    <property type="evidence" value="ECO:0007669"/>
    <property type="project" value="UniProtKB-UniRule"/>
</dbReference>
<dbReference type="PANTHER" id="PTHR48112">
    <property type="entry name" value="HIGH MOBILITY GROUP PROTEIN DSP1"/>
    <property type="match status" value="1"/>
</dbReference>
<dbReference type="InterPro" id="IPR036910">
    <property type="entry name" value="HMG_box_dom_sf"/>
</dbReference>